<comment type="caution">
    <text evidence="3">The sequence shown here is derived from an EMBL/GenBank/DDBJ whole genome shotgun (WGS) entry which is preliminary data.</text>
</comment>
<feature type="transmembrane region" description="Helical" evidence="1">
    <location>
        <begin position="143"/>
        <end position="168"/>
    </location>
</feature>
<evidence type="ECO:0000313" key="4">
    <source>
        <dbReference type="Proteomes" id="UP000325273"/>
    </source>
</evidence>
<feature type="transmembrane region" description="Helical" evidence="1">
    <location>
        <begin position="37"/>
        <end position="57"/>
    </location>
</feature>
<dbReference type="Proteomes" id="UP000325273">
    <property type="component" value="Unassembled WGS sequence"/>
</dbReference>
<keyword evidence="1" id="KW-0472">Membrane</keyword>
<dbReference type="Pfam" id="PF19982">
    <property type="entry name" value="DUF6418"/>
    <property type="match status" value="1"/>
</dbReference>
<feature type="transmembrane region" description="Helical" evidence="1">
    <location>
        <begin position="188"/>
        <end position="207"/>
    </location>
</feature>
<evidence type="ECO:0000313" key="3">
    <source>
        <dbReference type="EMBL" id="KAA1010642.1"/>
    </source>
</evidence>
<reference evidence="3 4" key="1">
    <citation type="submission" date="2019-08" db="EMBL/GenBank/DDBJ databases">
        <title>Paraburkholderia sp. DCY113.</title>
        <authorList>
            <person name="Kang J."/>
        </authorList>
    </citation>
    <scope>NUCLEOTIDE SEQUENCE [LARGE SCALE GENOMIC DNA]</scope>
    <source>
        <strain evidence="3 4">DCY113</strain>
    </source>
</reference>
<accession>A0A5B0H6B2</accession>
<feature type="transmembrane region" description="Helical" evidence="1">
    <location>
        <begin position="103"/>
        <end position="122"/>
    </location>
</feature>
<dbReference type="InterPro" id="IPR046303">
    <property type="entry name" value="DUF6418"/>
</dbReference>
<feature type="transmembrane region" description="Helical" evidence="1">
    <location>
        <begin position="384"/>
        <end position="406"/>
    </location>
</feature>
<feature type="transmembrane region" description="Helical" evidence="1">
    <location>
        <begin position="413"/>
        <end position="433"/>
    </location>
</feature>
<name>A0A5B0H6B2_9BURK</name>
<feature type="transmembrane region" description="Helical" evidence="1">
    <location>
        <begin position="237"/>
        <end position="256"/>
    </location>
</feature>
<feature type="transmembrane region" description="Helical" evidence="1">
    <location>
        <begin position="263"/>
        <end position="285"/>
    </location>
</feature>
<feature type="transmembrane region" description="Helical" evidence="1">
    <location>
        <begin position="214"/>
        <end position="231"/>
    </location>
</feature>
<evidence type="ECO:0000259" key="2">
    <source>
        <dbReference type="Pfam" id="PF19982"/>
    </source>
</evidence>
<gene>
    <name evidence="3" type="ORF">FVF58_20100</name>
</gene>
<feature type="transmembrane region" description="Helical" evidence="1">
    <location>
        <begin position="12"/>
        <end position="31"/>
    </location>
</feature>
<proteinExistence type="predicted"/>
<organism evidence="3 4">
    <name type="scientific">Paraburkholderia panacisoli</name>
    <dbReference type="NCBI Taxonomy" id="2603818"/>
    <lineage>
        <taxon>Bacteria</taxon>
        <taxon>Pseudomonadati</taxon>
        <taxon>Pseudomonadota</taxon>
        <taxon>Betaproteobacteria</taxon>
        <taxon>Burkholderiales</taxon>
        <taxon>Burkholderiaceae</taxon>
        <taxon>Paraburkholderia</taxon>
    </lineage>
</organism>
<dbReference type="RefSeq" id="WP_149671619.1">
    <property type="nucleotide sequence ID" value="NZ_VTUZ01000012.1"/>
</dbReference>
<protein>
    <recommendedName>
        <fullName evidence="2">DUF6418 domain-containing protein</fullName>
    </recommendedName>
</protein>
<dbReference type="EMBL" id="VTUZ01000012">
    <property type="protein sequence ID" value="KAA1010642.1"/>
    <property type="molecule type" value="Genomic_DNA"/>
</dbReference>
<keyword evidence="1" id="KW-1133">Transmembrane helix</keyword>
<keyword evidence="1" id="KW-0812">Transmembrane</keyword>
<keyword evidence="4" id="KW-1185">Reference proteome</keyword>
<sequence>MQIHQASGPTISVSHLIVPAVGIVALAFNTALPYLGYAQASATWTFVLAVLAVIYLVATRPLFSVSMLYFMVIALTAFVAGVGIEAGGLMIETKVQGEANGSTSRLLLFYVLFVSCALYGFNRYLRVRDPDVPVALITVELPSVALGFILALAIIGAGVAAGLIEGFALLNGVNRYTLRNGSTGTNSVLFNMFLNNQTFLAMILGALATSRSHAVKSFSILLIIATTGLYILHGEQFMSVLHFGLSVLAPVVAVLLMKGKPVLRYMAIGGVVALVIGLGSVFSAYQGQGLDVQNTMTDRSLLQGQVWYVVDYDAHVFAAPPLGGAPAFWRFARSLLSTTAPTFDDSFGYSGLRDVMVAYGDPRLISVYIKDDVTFTMGQMAIPVFWFGLAGGALFVAFTGVIFGALCALQIVFALRGGVVMLWLVVKVLSYAGSGIQQGDYWSFFSVRTLFYVALAFLWWVLVDSRSTAQKMKRLVAS</sequence>
<feature type="domain" description="DUF6418" evidence="2">
    <location>
        <begin position="348"/>
        <end position="453"/>
    </location>
</feature>
<feature type="transmembrane region" description="Helical" evidence="1">
    <location>
        <begin position="445"/>
        <end position="463"/>
    </location>
</feature>
<dbReference type="AlphaFoldDB" id="A0A5B0H6B2"/>
<feature type="transmembrane region" description="Helical" evidence="1">
    <location>
        <begin position="69"/>
        <end position="91"/>
    </location>
</feature>
<evidence type="ECO:0000256" key="1">
    <source>
        <dbReference type="SAM" id="Phobius"/>
    </source>
</evidence>